<dbReference type="PANTHER" id="PTHR10825:SF29">
    <property type="entry name" value="POLYCOMB GROUP RING FINGER PROTEIN 1"/>
    <property type="match status" value="1"/>
</dbReference>
<dbReference type="PROSITE" id="PS00518">
    <property type="entry name" value="ZF_RING_1"/>
    <property type="match status" value="1"/>
</dbReference>
<dbReference type="InterPro" id="IPR032443">
    <property type="entry name" value="RAWUL"/>
</dbReference>
<proteinExistence type="predicted"/>
<dbReference type="GO" id="GO:1990841">
    <property type="term" value="F:promoter-specific chromatin binding"/>
    <property type="evidence" value="ECO:0007669"/>
    <property type="project" value="TreeGrafter"/>
</dbReference>
<evidence type="ECO:0000256" key="4">
    <source>
        <dbReference type="ARBA" id="ARBA00022833"/>
    </source>
</evidence>
<evidence type="ECO:0000313" key="10">
    <source>
        <dbReference type="RefSeq" id="XP_015519867.1"/>
    </source>
</evidence>
<dbReference type="InParanoid" id="A0A6J0C018"/>
<feature type="region of interest" description="Disordered" evidence="7">
    <location>
        <begin position="713"/>
        <end position="781"/>
    </location>
</feature>
<feature type="compositionally biased region" description="Low complexity" evidence="7">
    <location>
        <begin position="754"/>
        <end position="768"/>
    </location>
</feature>
<dbReference type="Gene3D" id="3.30.40.10">
    <property type="entry name" value="Zinc/RING finger domain, C3HC4 (zinc finger)"/>
    <property type="match status" value="1"/>
</dbReference>
<dbReference type="InterPro" id="IPR001841">
    <property type="entry name" value="Znf_RING"/>
</dbReference>
<feature type="compositionally biased region" description="Polar residues" evidence="7">
    <location>
        <begin position="419"/>
        <end position="450"/>
    </location>
</feature>
<feature type="region of interest" description="Disordered" evidence="7">
    <location>
        <begin position="621"/>
        <end position="641"/>
    </location>
</feature>
<dbReference type="SMART" id="SM00184">
    <property type="entry name" value="RING"/>
    <property type="match status" value="1"/>
</dbReference>
<dbReference type="Pfam" id="PF16207">
    <property type="entry name" value="RAWUL"/>
    <property type="match status" value="1"/>
</dbReference>
<dbReference type="Gene3D" id="3.10.20.90">
    <property type="entry name" value="Phosphatidylinositol 3-kinase Catalytic Subunit, Chain A, domain 1"/>
    <property type="match status" value="1"/>
</dbReference>
<evidence type="ECO:0000256" key="5">
    <source>
        <dbReference type="ARBA" id="ARBA00023242"/>
    </source>
</evidence>
<dbReference type="RefSeq" id="XP_046593523.1">
    <property type="nucleotide sequence ID" value="XM_046737567.1"/>
</dbReference>
<dbReference type="RefSeq" id="XP_015519867.1">
    <property type="nucleotide sequence ID" value="XM_015664381.1"/>
</dbReference>
<name>A0A6J0C018_NEOLC</name>
<dbReference type="GO" id="GO:0035102">
    <property type="term" value="C:PRC1 complex"/>
    <property type="evidence" value="ECO:0007669"/>
    <property type="project" value="TreeGrafter"/>
</dbReference>
<keyword evidence="3 6" id="KW-0863">Zinc-finger</keyword>
<feature type="domain" description="RING-type" evidence="8">
    <location>
        <begin position="21"/>
        <end position="60"/>
    </location>
</feature>
<keyword evidence="5" id="KW-0539">Nucleus</keyword>
<evidence type="ECO:0000256" key="7">
    <source>
        <dbReference type="SAM" id="MobiDB-lite"/>
    </source>
</evidence>
<dbReference type="PROSITE" id="PS50089">
    <property type="entry name" value="ZF_RING_2"/>
    <property type="match status" value="1"/>
</dbReference>
<feature type="compositionally biased region" description="Basic and acidic residues" evidence="7">
    <location>
        <begin position="1310"/>
        <end position="1326"/>
    </location>
</feature>
<dbReference type="KEGG" id="nlo:107224360"/>
<protein>
    <submittedName>
        <fullName evidence="11">Mucin-5AC isoform X1</fullName>
    </submittedName>
    <submittedName>
        <fullName evidence="10">Mucin-5AC-like</fullName>
    </submittedName>
</protein>
<evidence type="ECO:0000256" key="6">
    <source>
        <dbReference type="PROSITE-ProRule" id="PRU00175"/>
    </source>
</evidence>
<feature type="compositionally biased region" description="Basic and acidic residues" evidence="7">
    <location>
        <begin position="1347"/>
        <end position="1357"/>
    </location>
</feature>
<reference evidence="10" key="1">
    <citation type="submission" date="2025-04" db="UniProtKB">
        <authorList>
            <consortium name="RefSeq"/>
        </authorList>
    </citation>
    <scope>IDENTIFICATION</scope>
    <source>
        <tissue evidence="11">Thorax and Abdomen</tissue>
        <tissue evidence="10">Whole body</tissue>
    </source>
</reference>
<evidence type="ECO:0000256" key="3">
    <source>
        <dbReference type="ARBA" id="ARBA00022771"/>
    </source>
</evidence>
<evidence type="ECO:0000313" key="9">
    <source>
        <dbReference type="Proteomes" id="UP000829291"/>
    </source>
</evidence>
<dbReference type="FunFam" id="3.30.40.10:FF:000033">
    <property type="entry name" value="Polycomb group RING finger protein 3"/>
    <property type="match status" value="1"/>
</dbReference>
<evidence type="ECO:0000256" key="2">
    <source>
        <dbReference type="ARBA" id="ARBA00022723"/>
    </source>
</evidence>
<gene>
    <name evidence="10 11" type="primary">LOC107224360</name>
</gene>
<feature type="compositionally biased region" description="Polar residues" evidence="7">
    <location>
        <begin position="769"/>
        <end position="781"/>
    </location>
</feature>
<dbReference type="GO" id="GO:0000122">
    <property type="term" value="P:negative regulation of transcription by RNA polymerase II"/>
    <property type="evidence" value="ECO:0007669"/>
    <property type="project" value="TreeGrafter"/>
</dbReference>
<feature type="compositionally biased region" description="Basic and acidic residues" evidence="7">
    <location>
        <begin position="1372"/>
        <end position="1421"/>
    </location>
</feature>
<dbReference type="PANTHER" id="PTHR10825">
    <property type="entry name" value="RING FINGER DOMAIN-CONTAINING, POLYCOMB GROUP COMPONENT"/>
    <property type="match status" value="1"/>
</dbReference>
<feature type="compositionally biased region" description="Basic and acidic residues" evidence="7">
    <location>
        <begin position="477"/>
        <end position="487"/>
    </location>
</feature>
<organism evidence="9 10">
    <name type="scientific">Neodiprion lecontei</name>
    <name type="common">Redheaded pine sawfly</name>
    <dbReference type="NCBI Taxonomy" id="441921"/>
    <lineage>
        <taxon>Eukaryota</taxon>
        <taxon>Metazoa</taxon>
        <taxon>Ecdysozoa</taxon>
        <taxon>Arthropoda</taxon>
        <taxon>Hexapoda</taxon>
        <taxon>Insecta</taxon>
        <taxon>Pterygota</taxon>
        <taxon>Neoptera</taxon>
        <taxon>Endopterygota</taxon>
        <taxon>Hymenoptera</taxon>
        <taxon>Tenthredinoidea</taxon>
        <taxon>Diprionidae</taxon>
        <taxon>Diprioninae</taxon>
        <taxon>Neodiprion</taxon>
    </lineage>
</organism>
<feature type="compositionally biased region" description="Polar residues" evidence="7">
    <location>
        <begin position="457"/>
        <end position="476"/>
    </location>
</feature>
<dbReference type="SUPFAM" id="SSF57850">
    <property type="entry name" value="RING/U-box"/>
    <property type="match status" value="1"/>
</dbReference>
<keyword evidence="4" id="KW-0862">Zinc</keyword>
<feature type="region of interest" description="Disordered" evidence="7">
    <location>
        <begin position="419"/>
        <end position="493"/>
    </location>
</feature>
<feature type="region of interest" description="Disordered" evidence="7">
    <location>
        <begin position="875"/>
        <end position="905"/>
    </location>
</feature>
<dbReference type="Proteomes" id="UP000829291">
    <property type="component" value="Chromosome 4"/>
</dbReference>
<feature type="region of interest" description="Disordered" evidence="7">
    <location>
        <begin position="1272"/>
        <end position="1421"/>
    </location>
</feature>
<evidence type="ECO:0000256" key="1">
    <source>
        <dbReference type="ARBA" id="ARBA00004123"/>
    </source>
</evidence>
<dbReference type="GeneID" id="107224360"/>
<feature type="compositionally biased region" description="Basic and acidic residues" evidence="7">
    <location>
        <begin position="1273"/>
        <end position="1293"/>
    </location>
</feature>
<evidence type="ECO:0000313" key="11">
    <source>
        <dbReference type="RefSeq" id="XP_046593523.1"/>
    </source>
</evidence>
<comment type="subcellular location">
    <subcellularLocation>
        <location evidence="1">Nucleus</location>
    </subcellularLocation>
</comment>
<dbReference type="GO" id="GO:0008270">
    <property type="term" value="F:zinc ion binding"/>
    <property type="evidence" value="ECO:0007669"/>
    <property type="project" value="UniProtKB-KW"/>
</dbReference>
<keyword evidence="9" id="KW-1185">Reference proteome</keyword>
<dbReference type="CDD" id="cd17082">
    <property type="entry name" value="RAWUL_PCGF2_like"/>
    <property type="match status" value="1"/>
</dbReference>
<dbReference type="InterPro" id="IPR013083">
    <property type="entry name" value="Znf_RING/FYVE/PHD"/>
</dbReference>
<accession>A0A6J0C018</accession>
<sequence length="1421" mass="155787">MSGQSGGYRLHLSTLNEQLTCKLCRGYFIDATTIIECLHSFCRSCIIKYLENNKYCPICEVQVHKSKPLLNIRPDHTLQDIVYKLVPGCYQNEMRCRREFYSKHPDARSQASSPESRGEPIESHIYSLDESLSLSLEYYIPSTKDQGEGDKESTAKTLPRRYLRCPAAVTICHLQKLIRAKYGLSEAHRVDIMYKEEPLCGNYTLMDVMYIYHWRRKVPLHLSYRIFESSPKRLKLSEDNHMYEKILSNTRVDSIEVKREQSEKREWKEVQLKISETGVMSVTNISSFEKKSASNGDGNSEELITIDKNVGKIEKMPEGEKEENNEAPILENLIKKEDLDKSNVETLLSTTIPNSEVTESSQNFLFTQETRTVFAKSEYNKNIDGSESQKLNPLPMLVENPSKVVTTFDTEGESLVAQTQKANNQSKVKNSSIQDSSQLKNRQECTTSSTKKAESRLMNTNNNLISADTKGNQSQKENSKNSGKEIRSASTSVEIKQNVPNSMLSFQPKVGQVNNTYSKKIPKEKKGTLINSRKLDSKIVPEQSKSDVKPLAYFPITKSQATATVSLTKLATTVVSSPHSTTMSTQAVNTPVSIPQGGCLFVSAPQMTTCVVSTTTTISSIRSPSAANKSIPPSPQRLDCQPVKLVDSKPDSTATLKSDSTGQKVLLVKNNNNNLPTTSQSLASIGLNISTTLPGSVEMSPNVSHAVQNLVSTSHAKSNESKGENSLKIGSPSGRQGPAPSDIQMVAQSLNAHSGSSPISNSPRLSSLQTSTGTKRTSSQSAIEITSIYTVPPCPDAIPISLMPMKPSVRKHEIIAKGTNLNEICAKIGESSKEKIKAATRSKPEIPNLLKITKKTSVDSNKCIPNVPSIPIYTSGQNIIPSEDKPNASIGKETPKTGSVVSTSQSVPTSVSLQKGCSIKKQSLPVGYKTLRDPPKSWNPTLSKNNYVAARNQAKEMQTQSQGLTASDGNHAKPITSKPAKIFKMRNMPRYLGNPSSGVKRMYGVSNESKDKDQTVQNPAKNSSLSMMTIDPKTLSPIVSSANSTIVTPPPYSPTARSYQNTQFSRDMCRNPGSPISPRNSPINMLSTNPFIPSPTLNTNPKLIYTHFPPPYPDTSRFPNPLIRSPIGIPSHSAFHSSLPASINKYQRCNYLPAAAGYTTAPPPPTIQKILPSMHSSPKSPKSTSITNSSIFPMGKSEVQLSTRVENIALHLAKNAAQQELNIFNLSKTGNPTTNNFPNLLTTTTVTLVTSSGFTLTDTLPNVTTQATVKSKSQLEIKVSETESPKQKSKEPETVVLESAVGPPLTPKVKSCEGDAEAKEEKDIEKKKKTPTKINGDVATQNTSPAEKAEKEQKPSKNTEASSVSAEIKQLNLKEVEKPEKQVEINSEKMSNEAKSEDMVRKTGEPIQGKKSDVQRNKPES</sequence>
<dbReference type="InterPro" id="IPR017907">
    <property type="entry name" value="Znf_RING_CS"/>
</dbReference>
<dbReference type="Pfam" id="PF13923">
    <property type="entry name" value="zf-C3HC4_2"/>
    <property type="match status" value="1"/>
</dbReference>
<evidence type="ECO:0000259" key="8">
    <source>
        <dbReference type="PROSITE" id="PS50089"/>
    </source>
</evidence>
<keyword evidence="2" id="KW-0479">Metal-binding</keyword>
<dbReference type="OrthoDB" id="1305878at2759"/>